<dbReference type="SUPFAM" id="SSF48264">
    <property type="entry name" value="Cytochrome P450"/>
    <property type="match status" value="2"/>
</dbReference>
<dbReference type="InterPro" id="IPR001128">
    <property type="entry name" value="Cyt_P450"/>
</dbReference>
<comment type="cofactor">
    <cofactor evidence="1">
        <name>heme</name>
        <dbReference type="ChEBI" id="CHEBI:30413"/>
    </cofactor>
</comment>
<dbReference type="Proteomes" id="UP000694891">
    <property type="component" value="Unplaced"/>
</dbReference>
<evidence type="ECO:0000256" key="4">
    <source>
        <dbReference type="ARBA" id="ARBA00023004"/>
    </source>
</evidence>
<dbReference type="GeneID" id="103373530"/>
<dbReference type="GO" id="GO:0006805">
    <property type="term" value="P:xenobiotic metabolic process"/>
    <property type="evidence" value="ECO:0007669"/>
    <property type="project" value="TreeGrafter"/>
</dbReference>
<dbReference type="AlphaFoldDB" id="A0A9Y4NQP3"/>
<evidence type="ECO:0000256" key="3">
    <source>
        <dbReference type="ARBA" id="ARBA00022723"/>
    </source>
</evidence>
<dbReference type="Gene3D" id="1.10.630.10">
    <property type="entry name" value="Cytochrome P450"/>
    <property type="match status" value="2"/>
</dbReference>
<dbReference type="RefSeq" id="XP_008301655.1">
    <property type="nucleotide sequence ID" value="XM_008303433.1"/>
</dbReference>
<keyword evidence="4" id="KW-0408">Iron</keyword>
<dbReference type="GO" id="GO:0005737">
    <property type="term" value="C:cytoplasm"/>
    <property type="evidence" value="ECO:0007669"/>
    <property type="project" value="TreeGrafter"/>
</dbReference>
<dbReference type="GO" id="GO:0020037">
    <property type="term" value="F:heme binding"/>
    <property type="evidence" value="ECO:0007669"/>
    <property type="project" value="InterPro"/>
</dbReference>
<dbReference type="GO" id="GO:0005506">
    <property type="term" value="F:iron ion binding"/>
    <property type="evidence" value="ECO:0007669"/>
    <property type="project" value="InterPro"/>
</dbReference>
<proteinExistence type="inferred from homology"/>
<accession>A0A9Y4NQP3</accession>
<gene>
    <name evidence="6" type="primary">LOC103373530</name>
</gene>
<sequence length="321" mass="36859">MDSVFSLIGPYIDWDFKTFLLFTIVFFITADIVRYRRPVGFPPGPWAPPIVGNMFTVDFTRTHEVFTQLAEKYGDVYSLRIGKRWLVVLNRSEVLKEALVTQGDSVVDRPQLPLMQDITSGLGVIFSSGLNWRQQRRFVLSTLRHFGIGKNSLEPVILDEFTHCAEVFRSFKGQPFDPHLVTNAVSNIICSLVFGHRFEYSDEKFQKLFGMLDDAFQIQASIWAQKTRESNPSFSPGVWLQNLCCEWSALTIIFLFSGKRLCLGENLARMELFLFFTSFMQHFTFSMPAGVKPSMDYSFGVTLSPKEYKICAVSRQESYIF</sequence>
<dbReference type="InterPro" id="IPR036396">
    <property type="entry name" value="Cyt_P450_sf"/>
</dbReference>
<evidence type="ECO:0000256" key="1">
    <source>
        <dbReference type="ARBA" id="ARBA00001971"/>
    </source>
</evidence>
<dbReference type="PANTHER" id="PTHR24300:SF177">
    <property type="entry name" value="CYTOCHROME P450 2J2"/>
    <property type="match status" value="1"/>
</dbReference>
<dbReference type="GO" id="GO:0006082">
    <property type="term" value="P:organic acid metabolic process"/>
    <property type="evidence" value="ECO:0007669"/>
    <property type="project" value="TreeGrafter"/>
</dbReference>
<comment type="similarity">
    <text evidence="2">Belongs to the cytochrome P450 family.</text>
</comment>
<evidence type="ECO:0000256" key="2">
    <source>
        <dbReference type="ARBA" id="ARBA00010617"/>
    </source>
</evidence>
<dbReference type="PANTHER" id="PTHR24300">
    <property type="entry name" value="CYTOCHROME P450 508A4-RELATED"/>
    <property type="match status" value="1"/>
</dbReference>
<dbReference type="PRINTS" id="PR00463">
    <property type="entry name" value="EP450I"/>
</dbReference>
<keyword evidence="3" id="KW-0479">Metal-binding</keyword>
<evidence type="ECO:0000313" key="5">
    <source>
        <dbReference type="Proteomes" id="UP000694891"/>
    </source>
</evidence>
<keyword evidence="5" id="KW-1185">Reference proteome</keyword>
<evidence type="ECO:0000313" key="6">
    <source>
        <dbReference type="RefSeq" id="XP_008301655.1"/>
    </source>
</evidence>
<dbReference type="InterPro" id="IPR002401">
    <property type="entry name" value="Cyt_P450_E_grp-I"/>
</dbReference>
<reference evidence="6" key="1">
    <citation type="submission" date="2025-08" db="UniProtKB">
        <authorList>
            <consortium name="RefSeq"/>
        </authorList>
    </citation>
    <scope>IDENTIFICATION</scope>
</reference>
<organism evidence="5 6">
    <name type="scientific">Stegastes partitus</name>
    <name type="common">bicolor damselfish</name>
    <dbReference type="NCBI Taxonomy" id="144197"/>
    <lineage>
        <taxon>Eukaryota</taxon>
        <taxon>Metazoa</taxon>
        <taxon>Chordata</taxon>
        <taxon>Craniata</taxon>
        <taxon>Vertebrata</taxon>
        <taxon>Euteleostomi</taxon>
        <taxon>Actinopterygii</taxon>
        <taxon>Neopterygii</taxon>
        <taxon>Teleostei</taxon>
        <taxon>Neoteleostei</taxon>
        <taxon>Acanthomorphata</taxon>
        <taxon>Ovalentaria</taxon>
        <taxon>Pomacentridae</taxon>
        <taxon>Stegastes</taxon>
    </lineage>
</organism>
<dbReference type="Pfam" id="PF00067">
    <property type="entry name" value="p450"/>
    <property type="match status" value="2"/>
</dbReference>
<name>A0A9Y4NQP3_9TELE</name>
<dbReference type="InterPro" id="IPR050182">
    <property type="entry name" value="Cytochrome_P450_fam2"/>
</dbReference>
<dbReference type="GO" id="GO:0016712">
    <property type="term" value="F:oxidoreductase activity, acting on paired donors, with incorporation or reduction of molecular oxygen, reduced flavin or flavoprotein as one donor, and incorporation of one atom of oxygen"/>
    <property type="evidence" value="ECO:0007669"/>
    <property type="project" value="TreeGrafter"/>
</dbReference>
<protein>
    <submittedName>
        <fullName evidence="6">Cytochrome P450 2J2-like</fullName>
    </submittedName>
</protein>